<comment type="similarity">
    <text evidence="4">Belongs to the peptidase M29 family.</text>
</comment>
<keyword evidence="8" id="KW-0378">Hydrolase</keyword>
<evidence type="ECO:0000256" key="8">
    <source>
        <dbReference type="ARBA" id="ARBA00022801"/>
    </source>
</evidence>
<comment type="cofactor">
    <cofactor evidence="3">
        <name>Zn(2+)</name>
        <dbReference type="ChEBI" id="CHEBI:29105"/>
    </cofactor>
</comment>
<protein>
    <submittedName>
        <fullName evidence="10">Aminopeptidase</fullName>
    </submittedName>
</protein>
<dbReference type="Proteomes" id="UP001059475">
    <property type="component" value="Chromosome"/>
</dbReference>
<dbReference type="PANTHER" id="PTHR34448:SF3">
    <property type="entry name" value="AMINOPEPTIDASE AMPS"/>
    <property type="match status" value="1"/>
</dbReference>
<dbReference type="InterPro" id="IPR052170">
    <property type="entry name" value="M29_Exopeptidase"/>
</dbReference>
<dbReference type="EMBL" id="CP101114">
    <property type="protein sequence ID" value="UTO28652.1"/>
    <property type="molecule type" value="Genomic_DNA"/>
</dbReference>
<keyword evidence="5 10" id="KW-0031">Aminopeptidase</keyword>
<evidence type="ECO:0000256" key="6">
    <source>
        <dbReference type="ARBA" id="ARBA00022670"/>
    </source>
</evidence>
<dbReference type="Gene3D" id="3.40.1830.10">
    <property type="entry name" value="Thermophilic metalloprotease (M29)"/>
    <property type="match status" value="1"/>
</dbReference>
<evidence type="ECO:0000256" key="3">
    <source>
        <dbReference type="ARBA" id="ARBA00001947"/>
    </source>
</evidence>
<keyword evidence="9" id="KW-0482">Metalloprotease</keyword>
<name>A0ABY5ETD3_9HYPH</name>
<comment type="cofactor">
    <cofactor evidence="2">
        <name>Mg(2+)</name>
        <dbReference type="ChEBI" id="CHEBI:18420"/>
    </cofactor>
</comment>
<dbReference type="InterPro" id="IPR000787">
    <property type="entry name" value="Peptidase_M29"/>
</dbReference>
<sequence length="415" mass="45145">MNFDIHEAISPEKLNRLAEVTVKVGLNLQEGQDLILTAPVSALPLVRRIAYHAYKVGAGVITPLFSDDILSLTRFENAHIASFDCAPSWLYEGMAKAFENGAARLAIVGDNPLLLSNQDFDKVARLNKATSMAYQPALKKISNFAMNWSIVAYPTAGWAEAVFPSLPLNEAVKKLADAIFAASRVTEENSMQAWVSHNATLKKRSSWLNEQRFSALHFIGPGTDLIVGLADDHEWHGGASAAQNGVVCNPNIPTEEVFTTPHAHKVEGFVRSTKPLSYQGALIDNIEVRFEAGRIIDARASAGQEVLQNVLQSDEGASRLGEVALVPHSSPISKSNLLFYNTLFDENAACHIALGQCYSKCFLDGASLTVEEIAARGGNKSMIHIDWMIGSDEIDIDGIAQDGTKVPVFRKGEWA</sequence>
<keyword evidence="7" id="KW-0479">Metal-binding</keyword>
<evidence type="ECO:0000256" key="1">
    <source>
        <dbReference type="ARBA" id="ARBA00001941"/>
    </source>
</evidence>
<keyword evidence="11" id="KW-1185">Reference proteome</keyword>
<comment type="cofactor">
    <cofactor evidence="1">
        <name>Co(2+)</name>
        <dbReference type="ChEBI" id="CHEBI:48828"/>
    </cofactor>
</comment>
<dbReference type="RefSeq" id="WP_254770551.1">
    <property type="nucleotide sequence ID" value="NZ_CP101114.1"/>
</dbReference>
<dbReference type="PANTHER" id="PTHR34448">
    <property type="entry name" value="AMINOPEPTIDASE"/>
    <property type="match status" value="1"/>
</dbReference>
<dbReference type="InterPro" id="IPR035097">
    <property type="entry name" value="M29_N-terminal"/>
</dbReference>
<dbReference type="GO" id="GO:0004177">
    <property type="term" value="F:aminopeptidase activity"/>
    <property type="evidence" value="ECO:0007669"/>
    <property type="project" value="UniProtKB-KW"/>
</dbReference>
<dbReference type="PRINTS" id="PR00919">
    <property type="entry name" value="THERMOPTASE"/>
</dbReference>
<evidence type="ECO:0000256" key="9">
    <source>
        <dbReference type="ARBA" id="ARBA00023049"/>
    </source>
</evidence>
<dbReference type="SUPFAM" id="SSF144052">
    <property type="entry name" value="Thermophilic metalloprotease-like"/>
    <property type="match status" value="1"/>
</dbReference>
<accession>A0ABY5ETD3</accession>
<reference evidence="10" key="1">
    <citation type="submission" date="2022-07" db="EMBL/GenBank/DDBJ databases">
        <title>First report of Bartonella spp. in marsupials in Brazil, with a description of Bartonella harrusi sp. nov. and new proposal for taxonomic reclassification of species of the genus Bartonella.</title>
        <authorList>
            <person name="Amaral R.B."/>
        </authorList>
    </citation>
    <scope>NUCLEOTIDE SEQUENCE</scope>
    <source>
        <strain evidence="10">117A</strain>
    </source>
</reference>
<keyword evidence="6" id="KW-0645">Protease</keyword>
<evidence type="ECO:0000256" key="7">
    <source>
        <dbReference type="ARBA" id="ARBA00022723"/>
    </source>
</evidence>
<evidence type="ECO:0000256" key="2">
    <source>
        <dbReference type="ARBA" id="ARBA00001946"/>
    </source>
</evidence>
<evidence type="ECO:0000256" key="5">
    <source>
        <dbReference type="ARBA" id="ARBA00022438"/>
    </source>
</evidence>
<organism evidence="10 11">
    <name type="scientific">Bartonella harrusi</name>
    <dbReference type="NCBI Taxonomy" id="2961895"/>
    <lineage>
        <taxon>Bacteria</taxon>
        <taxon>Pseudomonadati</taxon>
        <taxon>Pseudomonadota</taxon>
        <taxon>Alphaproteobacteria</taxon>
        <taxon>Hyphomicrobiales</taxon>
        <taxon>Bartonellaceae</taxon>
        <taxon>Bartonella</taxon>
    </lineage>
</organism>
<evidence type="ECO:0000256" key="4">
    <source>
        <dbReference type="ARBA" id="ARBA00008236"/>
    </source>
</evidence>
<gene>
    <name evidence="10" type="ORF">NMK50_01085</name>
</gene>
<proteinExistence type="inferred from homology"/>
<dbReference type="Pfam" id="PF02073">
    <property type="entry name" value="Peptidase_M29"/>
    <property type="match status" value="1"/>
</dbReference>
<evidence type="ECO:0000313" key="10">
    <source>
        <dbReference type="EMBL" id="UTO28652.1"/>
    </source>
</evidence>
<evidence type="ECO:0000313" key="11">
    <source>
        <dbReference type="Proteomes" id="UP001059475"/>
    </source>
</evidence>